<name>A0AAV0AID5_PHAPC</name>
<sequence length="336" mass="38647">MSNDLQSYLASKYMSGPKADAILASSSKKVEKKKKNRNSTSTSQKNNEQSSLKGINYSGLILRDEDEVGGWKATVDDDESTPVVENIENFKAKSVKESKWSVIKPSETLNDEAFKNETKAEEEDEFLPDEKPQIVETEEYSRTVKGGLQTASQIKDHLKYQDMKLKKRRSPSQEPIEEETIYRDSQGRKIDTKQMRAEEKRRRAKDLEKQMKKMEWGKGLVQRDDKKADADELKKIASQPFARTIDDDEMNKEMKDKQRWNDPAAAFLTKSSKTSNTSSRPKYQGPPPPPNRYAIPPGFRWDGVDRSNGFENKFFQADNDRKRLRAEAYSYSVDEM</sequence>
<feature type="region of interest" description="Disordered" evidence="2">
    <location>
        <begin position="116"/>
        <end position="136"/>
    </location>
</feature>
<feature type="compositionally biased region" description="Low complexity" evidence="2">
    <location>
        <begin position="269"/>
        <end position="279"/>
    </location>
</feature>
<organism evidence="3 4">
    <name type="scientific">Phakopsora pachyrhizi</name>
    <name type="common">Asian soybean rust disease fungus</name>
    <dbReference type="NCBI Taxonomy" id="170000"/>
    <lineage>
        <taxon>Eukaryota</taxon>
        <taxon>Fungi</taxon>
        <taxon>Dikarya</taxon>
        <taxon>Basidiomycota</taxon>
        <taxon>Pucciniomycotina</taxon>
        <taxon>Pucciniomycetes</taxon>
        <taxon>Pucciniales</taxon>
        <taxon>Phakopsoraceae</taxon>
        <taxon>Phakopsora</taxon>
    </lineage>
</organism>
<keyword evidence="4" id="KW-1185">Reference proteome</keyword>
<feature type="compositionally biased region" description="Basic and acidic residues" evidence="2">
    <location>
        <begin position="180"/>
        <end position="235"/>
    </location>
</feature>
<comment type="caution">
    <text evidence="3">The sequence shown here is derived from an EMBL/GenBank/DDBJ whole genome shotgun (WGS) entry which is preliminary data.</text>
</comment>
<dbReference type="EMBL" id="CALTRL010000447">
    <property type="protein sequence ID" value="CAH7668172.1"/>
    <property type="molecule type" value="Genomic_DNA"/>
</dbReference>
<evidence type="ECO:0000313" key="3">
    <source>
        <dbReference type="EMBL" id="CAH7668172.1"/>
    </source>
</evidence>
<dbReference type="Pfam" id="PF09736">
    <property type="entry name" value="Bud13"/>
    <property type="match status" value="1"/>
</dbReference>
<protein>
    <submittedName>
        <fullName evidence="3">Pre-mRNA-splicing factor of RES complex-domain-containing protein</fullName>
    </submittedName>
</protein>
<feature type="region of interest" description="Disordered" evidence="2">
    <location>
        <begin position="24"/>
        <end position="56"/>
    </location>
</feature>
<dbReference type="GO" id="GO:0005684">
    <property type="term" value="C:U2-type spliceosomal complex"/>
    <property type="evidence" value="ECO:0007669"/>
    <property type="project" value="TreeGrafter"/>
</dbReference>
<dbReference type="GO" id="GO:0000398">
    <property type="term" value="P:mRNA splicing, via spliceosome"/>
    <property type="evidence" value="ECO:0007669"/>
    <property type="project" value="TreeGrafter"/>
</dbReference>
<comment type="similarity">
    <text evidence="1">Belongs to the CWC26 family.</text>
</comment>
<reference evidence="3" key="1">
    <citation type="submission" date="2022-06" db="EMBL/GenBank/DDBJ databases">
        <authorList>
            <consortium name="SYNGENTA / RWTH Aachen University"/>
        </authorList>
    </citation>
    <scope>NUCLEOTIDE SEQUENCE</scope>
</reference>
<dbReference type="GO" id="GO:0003723">
    <property type="term" value="F:RNA binding"/>
    <property type="evidence" value="ECO:0007669"/>
    <property type="project" value="TreeGrafter"/>
</dbReference>
<gene>
    <name evidence="3" type="ORF">PPACK8108_LOCUS2642</name>
</gene>
<evidence type="ECO:0000313" key="4">
    <source>
        <dbReference type="Proteomes" id="UP001153365"/>
    </source>
</evidence>
<feature type="compositionally biased region" description="Low complexity" evidence="2">
    <location>
        <begin position="38"/>
        <end position="47"/>
    </location>
</feature>
<dbReference type="GO" id="GO:0070274">
    <property type="term" value="C:RES complex"/>
    <property type="evidence" value="ECO:0007669"/>
    <property type="project" value="TreeGrafter"/>
</dbReference>
<dbReference type="AlphaFoldDB" id="A0AAV0AID5"/>
<feature type="region of interest" description="Disordered" evidence="2">
    <location>
        <begin position="160"/>
        <end position="298"/>
    </location>
</feature>
<feature type="compositionally biased region" description="Basic and acidic residues" evidence="2">
    <location>
        <begin position="251"/>
        <end position="260"/>
    </location>
</feature>
<dbReference type="InterPro" id="IPR018609">
    <property type="entry name" value="Bud13"/>
</dbReference>
<dbReference type="PANTHER" id="PTHR31809:SF0">
    <property type="entry name" value="BUD13 HOMOLOG"/>
    <property type="match status" value="1"/>
</dbReference>
<dbReference type="InterPro" id="IPR051112">
    <property type="entry name" value="CWC26_splicing_factor"/>
</dbReference>
<evidence type="ECO:0000256" key="2">
    <source>
        <dbReference type="SAM" id="MobiDB-lite"/>
    </source>
</evidence>
<proteinExistence type="inferred from homology"/>
<dbReference type="PANTHER" id="PTHR31809">
    <property type="entry name" value="BUD13 HOMOLOG"/>
    <property type="match status" value="1"/>
</dbReference>
<evidence type="ECO:0000256" key="1">
    <source>
        <dbReference type="ARBA" id="ARBA00011069"/>
    </source>
</evidence>
<dbReference type="Proteomes" id="UP001153365">
    <property type="component" value="Unassembled WGS sequence"/>
</dbReference>
<accession>A0AAV0AID5</accession>